<accession>B7ATA5</accession>
<dbReference type="GO" id="GO:0006047">
    <property type="term" value="P:UDP-N-acetylglucosamine metabolic process"/>
    <property type="evidence" value="ECO:0007669"/>
    <property type="project" value="TreeGrafter"/>
</dbReference>
<organism evidence="13 14">
    <name type="scientific">[Bacteroides] pectinophilus ATCC 43243</name>
    <dbReference type="NCBI Taxonomy" id="483218"/>
    <lineage>
        <taxon>Bacteria</taxon>
        <taxon>Bacillati</taxon>
        <taxon>Bacillota</taxon>
        <taxon>Clostridia</taxon>
        <taxon>Eubacteriales</taxon>
    </lineage>
</organism>
<dbReference type="Pfam" id="PF13522">
    <property type="entry name" value="GATase_6"/>
    <property type="match status" value="1"/>
</dbReference>
<dbReference type="InterPro" id="IPR029055">
    <property type="entry name" value="Ntn_hydrolases_N"/>
</dbReference>
<comment type="subunit">
    <text evidence="10">Homodimer.</text>
</comment>
<dbReference type="PANTHER" id="PTHR10937:SF0">
    <property type="entry name" value="GLUTAMINE--FRUCTOSE-6-PHOSPHATE TRANSAMINASE (ISOMERIZING)"/>
    <property type="match status" value="1"/>
</dbReference>
<name>B7ATA5_9FIRM</name>
<dbReference type="GO" id="GO:0004360">
    <property type="term" value="F:glutamine-fructose-6-phosphate transaminase (isomerizing) activity"/>
    <property type="evidence" value="ECO:0007669"/>
    <property type="project" value="UniProtKB-UniRule"/>
</dbReference>
<keyword evidence="5 10" id="KW-0963">Cytoplasm</keyword>
<dbReference type="GO" id="GO:0005975">
    <property type="term" value="P:carbohydrate metabolic process"/>
    <property type="evidence" value="ECO:0007669"/>
    <property type="project" value="UniProtKB-UniRule"/>
</dbReference>
<dbReference type="Gene3D" id="3.40.50.10490">
    <property type="entry name" value="Glucose-6-phosphate isomerase like protein, domain 1"/>
    <property type="match status" value="2"/>
</dbReference>
<dbReference type="InterPro" id="IPR035490">
    <property type="entry name" value="GlmS/FrlB_SIS"/>
</dbReference>
<dbReference type="InterPro" id="IPR017932">
    <property type="entry name" value="GATase_2_dom"/>
</dbReference>
<comment type="function">
    <text evidence="10">Catalyzes the first step in hexosamine metabolism, converting fructose-6P into glucosamine-6P using glutamine as a nitrogen source.</text>
</comment>
<evidence type="ECO:0000256" key="7">
    <source>
        <dbReference type="ARBA" id="ARBA00022679"/>
    </source>
</evidence>
<dbReference type="NCBIfam" id="TIGR01135">
    <property type="entry name" value="glmS"/>
    <property type="match status" value="1"/>
</dbReference>
<dbReference type="HAMAP" id="MF_00164">
    <property type="entry name" value="GlmS"/>
    <property type="match status" value="1"/>
</dbReference>
<evidence type="ECO:0000256" key="8">
    <source>
        <dbReference type="ARBA" id="ARBA00022737"/>
    </source>
</evidence>
<dbReference type="GO" id="GO:0097367">
    <property type="term" value="F:carbohydrate derivative binding"/>
    <property type="evidence" value="ECO:0007669"/>
    <property type="project" value="InterPro"/>
</dbReference>
<evidence type="ECO:0000313" key="14">
    <source>
        <dbReference type="Proteomes" id="UP000003136"/>
    </source>
</evidence>
<dbReference type="GO" id="GO:0006002">
    <property type="term" value="P:fructose 6-phosphate metabolic process"/>
    <property type="evidence" value="ECO:0007669"/>
    <property type="project" value="TreeGrafter"/>
</dbReference>
<keyword evidence="8" id="KW-0677">Repeat</keyword>
<evidence type="ECO:0000313" key="13">
    <source>
        <dbReference type="EMBL" id="EEC56889.1"/>
    </source>
</evidence>
<dbReference type="Proteomes" id="UP000003136">
    <property type="component" value="Unassembled WGS sequence"/>
</dbReference>
<dbReference type="InterPro" id="IPR035466">
    <property type="entry name" value="GlmS/AgaS_SIS"/>
</dbReference>
<sequence>MIHKVHKRYFLCSHANWNAQVDVQEWRNNMCGIVGYVGRRDCADVLINALTKLEYRGYDSAGIAVFENNAIRVEKSKGRLQNLVDKMKIDGKPQGHVGIGHTRWATHGEPSDINSHPHGNKRVTIVHNGIIENYKQIKDFLIKEGYSFVSETDTETVAKLLDYYYNGNPIETIARVIAEIKGSYALGIMFRDYPDAIFAVRKECPLIAGVGEGENFIASDVPAILQYTRNYYLLEQNEIAIVKEDSIKICDIHGMEINKELQTADWDEDAAEKGGYEHFMLKEIHEQPTAVRTTITPRIVNGMPDFASDGIDINKLSSYRQIFIVACGTAMHAGMVGKYVIEKMARVSVTVDIASEFRYRDPLITDKDLVIVISQSGETADTLAVLKLAKEMKAATLAVVNVKGSSIAREADHVIYTHAGPEISVASTKAYMVQVAVMYLIAFALSRETGHITDAQCAEFTEKLKNIPAVIEEAIGLKDRCQFAASKLLNAESLLYIGRGLDYALSMEGSLKLKEISYIHSESYAAGELKHGTISLITEGMPVIAVATQKSIVEKTISNIKEVKARGAMVILVCGKDIEVEDNVADIIIRLPEADEVLMPMVAAVPLQLIAYYTAVLKGCDVDKPRNLAKSVTVE</sequence>
<dbReference type="Pfam" id="PF01380">
    <property type="entry name" value="SIS"/>
    <property type="match status" value="2"/>
</dbReference>
<dbReference type="HOGENOM" id="CLU_012520_5_2_9"/>
<dbReference type="PROSITE" id="PS51278">
    <property type="entry name" value="GATASE_TYPE_2"/>
    <property type="match status" value="1"/>
</dbReference>
<dbReference type="SUPFAM" id="SSF56235">
    <property type="entry name" value="N-terminal nucleophile aminohydrolases (Ntn hydrolases)"/>
    <property type="match status" value="1"/>
</dbReference>
<dbReference type="FunFam" id="3.40.50.10490:FF:000001">
    <property type="entry name" value="Glutamine--fructose-6-phosphate aminotransferase [isomerizing]"/>
    <property type="match status" value="1"/>
</dbReference>
<dbReference type="eggNOG" id="COG0449">
    <property type="taxonomic scope" value="Bacteria"/>
</dbReference>
<dbReference type="InterPro" id="IPR047084">
    <property type="entry name" value="GFAT_N"/>
</dbReference>
<keyword evidence="6 10" id="KW-0032">Aminotransferase</keyword>
<evidence type="ECO:0000256" key="5">
    <source>
        <dbReference type="ARBA" id="ARBA00022490"/>
    </source>
</evidence>
<reference evidence="13 14" key="2">
    <citation type="submission" date="2008-11" db="EMBL/GenBank/DDBJ databases">
        <authorList>
            <person name="Fulton L."/>
            <person name="Clifton S."/>
            <person name="Fulton B."/>
            <person name="Xu J."/>
            <person name="Minx P."/>
            <person name="Pepin K.H."/>
            <person name="Johnson M."/>
            <person name="Bhonagiri V."/>
            <person name="Nash W.E."/>
            <person name="Mardis E.R."/>
            <person name="Wilson R.K."/>
        </authorList>
    </citation>
    <scope>NUCLEOTIDE SEQUENCE [LARGE SCALE GENOMIC DNA]</scope>
    <source>
        <strain evidence="13 14">ATCC 43243</strain>
    </source>
</reference>
<dbReference type="InterPro" id="IPR005855">
    <property type="entry name" value="GFAT"/>
</dbReference>
<dbReference type="GO" id="GO:0006487">
    <property type="term" value="P:protein N-linked glycosylation"/>
    <property type="evidence" value="ECO:0007669"/>
    <property type="project" value="TreeGrafter"/>
</dbReference>
<dbReference type="CDD" id="cd05009">
    <property type="entry name" value="SIS_GlmS_GlmD_2"/>
    <property type="match status" value="1"/>
</dbReference>
<evidence type="ECO:0000259" key="12">
    <source>
        <dbReference type="PROSITE" id="PS51464"/>
    </source>
</evidence>
<dbReference type="InterPro" id="IPR001347">
    <property type="entry name" value="SIS_dom"/>
</dbReference>
<dbReference type="FunFam" id="3.60.20.10:FF:000006">
    <property type="entry name" value="Glutamine--fructose-6-phosphate aminotransferase [isomerizing]"/>
    <property type="match status" value="1"/>
</dbReference>
<evidence type="ECO:0000256" key="1">
    <source>
        <dbReference type="ARBA" id="ARBA00001031"/>
    </source>
</evidence>
<protein>
    <recommendedName>
        <fullName evidence="4 10">Glutamine--fructose-6-phosphate aminotransferase [isomerizing]</fullName>
        <ecNumber evidence="3 10">2.6.1.16</ecNumber>
    </recommendedName>
    <alternativeName>
        <fullName evidence="10">D-fructose-6-phosphate amidotransferase</fullName>
    </alternativeName>
    <alternativeName>
        <fullName evidence="10">GFAT</fullName>
    </alternativeName>
    <alternativeName>
        <fullName evidence="10">Glucosamine-6-phosphate synthase</fullName>
    </alternativeName>
    <alternativeName>
        <fullName evidence="10">Hexosephosphate aminotransferase</fullName>
    </alternativeName>
    <alternativeName>
        <fullName evidence="10">L-glutamine--D-fructose-6-phosphate amidotransferase</fullName>
    </alternativeName>
</protein>
<comment type="catalytic activity">
    <reaction evidence="1 10">
        <text>D-fructose 6-phosphate + L-glutamine = D-glucosamine 6-phosphate + L-glutamate</text>
        <dbReference type="Rhea" id="RHEA:13237"/>
        <dbReference type="ChEBI" id="CHEBI:29985"/>
        <dbReference type="ChEBI" id="CHEBI:58359"/>
        <dbReference type="ChEBI" id="CHEBI:58725"/>
        <dbReference type="ChEBI" id="CHEBI:61527"/>
        <dbReference type="EC" id="2.6.1.16"/>
    </reaction>
</comment>
<dbReference type="PANTHER" id="PTHR10937">
    <property type="entry name" value="GLUCOSAMINE--FRUCTOSE-6-PHOSPHATE AMINOTRANSFERASE, ISOMERIZING"/>
    <property type="match status" value="1"/>
</dbReference>
<feature type="domain" description="SIS" evidence="12">
    <location>
        <begin position="312"/>
        <end position="451"/>
    </location>
</feature>
<evidence type="ECO:0000259" key="11">
    <source>
        <dbReference type="PROSITE" id="PS51278"/>
    </source>
</evidence>
<evidence type="ECO:0000256" key="3">
    <source>
        <dbReference type="ARBA" id="ARBA00012916"/>
    </source>
</evidence>
<gene>
    <name evidence="10" type="primary">glmS</name>
    <name evidence="13" type="ORF">BACPEC_01375</name>
</gene>
<dbReference type="Gene3D" id="3.60.20.10">
    <property type="entry name" value="Glutamine Phosphoribosylpyrophosphate, subunit 1, domain 1"/>
    <property type="match status" value="1"/>
</dbReference>
<keyword evidence="9" id="KW-0315">Glutamine amidotransferase</keyword>
<dbReference type="EMBL" id="ABVQ01000036">
    <property type="protein sequence ID" value="EEC56889.1"/>
    <property type="molecule type" value="Genomic_DNA"/>
</dbReference>
<dbReference type="FunFam" id="3.40.50.10490:FF:000022">
    <property type="entry name" value="Glutamine--fructose-6-phosphate aminotransferase [isomerizing]"/>
    <property type="match status" value="1"/>
</dbReference>
<feature type="active site" description="Nucleophile; for GATase activity" evidence="10">
    <location>
        <position position="31"/>
    </location>
</feature>
<evidence type="ECO:0000256" key="6">
    <source>
        <dbReference type="ARBA" id="ARBA00022576"/>
    </source>
</evidence>
<dbReference type="SUPFAM" id="SSF53697">
    <property type="entry name" value="SIS domain"/>
    <property type="match status" value="1"/>
</dbReference>
<evidence type="ECO:0000256" key="10">
    <source>
        <dbReference type="HAMAP-Rule" id="MF_00164"/>
    </source>
</evidence>
<dbReference type="PROSITE" id="PS51464">
    <property type="entry name" value="SIS"/>
    <property type="match status" value="2"/>
</dbReference>
<evidence type="ECO:0000256" key="9">
    <source>
        <dbReference type="ARBA" id="ARBA00022962"/>
    </source>
</evidence>
<evidence type="ECO:0000256" key="2">
    <source>
        <dbReference type="ARBA" id="ARBA00004496"/>
    </source>
</evidence>
<dbReference type="CDD" id="cd00714">
    <property type="entry name" value="GFAT"/>
    <property type="match status" value="1"/>
</dbReference>
<reference evidence="13 14" key="1">
    <citation type="submission" date="2008-11" db="EMBL/GenBank/DDBJ databases">
        <title>Draft genome sequence of Bacteroides pectinophilus (ATCC 43243).</title>
        <authorList>
            <person name="Sudarsanam P."/>
            <person name="Ley R."/>
            <person name="Guruge J."/>
            <person name="Turnbaugh P.J."/>
            <person name="Mahowald M."/>
            <person name="Liep D."/>
            <person name="Gordon J."/>
        </authorList>
    </citation>
    <scope>NUCLEOTIDE SEQUENCE [LARGE SCALE GENOMIC DNA]</scope>
    <source>
        <strain evidence="13 14">ATCC 43243</strain>
    </source>
</reference>
<dbReference type="GO" id="GO:0005829">
    <property type="term" value="C:cytosol"/>
    <property type="evidence" value="ECO:0007669"/>
    <property type="project" value="TreeGrafter"/>
</dbReference>
<dbReference type="AlphaFoldDB" id="B7ATA5"/>
<feature type="active site" description="For Fru-6P isomerization activity" evidence="10">
    <location>
        <position position="630"/>
    </location>
</feature>
<feature type="initiator methionine" description="Removed" evidence="10">
    <location>
        <position position="30"/>
    </location>
</feature>
<keyword evidence="7 10" id="KW-0808">Transferase</keyword>
<dbReference type="STRING" id="483218.BACPEC_01375"/>
<keyword evidence="14" id="KW-1185">Reference proteome</keyword>
<feature type="domain" description="Glutamine amidotransferase type-2" evidence="11">
    <location>
        <begin position="31"/>
        <end position="245"/>
    </location>
</feature>
<dbReference type="CDD" id="cd05008">
    <property type="entry name" value="SIS_GlmS_GlmD_1"/>
    <property type="match status" value="1"/>
</dbReference>
<dbReference type="NCBIfam" id="NF001484">
    <property type="entry name" value="PRK00331.1"/>
    <property type="match status" value="1"/>
</dbReference>
<feature type="domain" description="SIS" evidence="12">
    <location>
        <begin position="484"/>
        <end position="625"/>
    </location>
</feature>
<proteinExistence type="inferred from homology"/>
<comment type="subcellular location">
    <subcellularLocation>
        <location evidence="2 10">Cytoplasm</location>
    </subcellularLocation>
</comment>
<dbReference type="InterPro" id="IPR046348">
    <property type="entry name" value="SIS_dom_sf"/>
</dbReference>
<dbReference type="EC" id="2.6.1.16" evidence="3 10"/>
<evidence type="ECO:0000256" key="4">
    <source>
        <dbReference type="ARBA" id="ARBA00016090"/>
    </source>
</evidence>